<proteinExistence type="predicted"/>
<dbReference type="PANTHER" id="PTHR43591">
    <property type="entry name" value="METHYLTRANSFERASE"/>
    <property type="match status" value="1"/>
</dbReference>
<keyword evidence="2" id="KW-0808">Transferase</keyword>
<dbReference type="GO" id="GO:0032259">
    <property type="term" value="P:methylation"/>
    <property type="evidence" value="ECO:0007669"/>
    <property type="project" value="UniProtKB-KW"/>
</dbReference>
<reference evidence="3" key="1">
    <citation type="submission" date="2016-03" db="EMBL/GenBank/DDBJ databases">
        <authorList>
            <person name="Guldener U."/>
        </authorList>
    </citation>
    <scope>NUCLEOTIDE SEQUENCE [LARGE SCALE GENOMIC DNA]</scope>
</reference>
<dbReference type="AlphaFoldDB" id="A0A1E1M4T2"/>
<sequence>MSGHSTPHQSSPHTPLIADSPNHCSSPDAASRSVDSTVYEFQEENGRTYHGYKAGSYMYPNDETEIERLDRQHAMYKHAFKGRNYFAPLSKPRSILDIGTGTGIWAIEMGDEFPNATIHGTDLSPIQPTEVPENVNFFIDDATEEDWAIAPASFDYIHTRLLLGCFDKFRDVIRKGFYYTSPGGYMESQELLPTPFCDDKTMPNDWPLIEWSKHIDQAGNLANRPVRIAHKLKRWYEEAGFVDVQEKIIRMPVNGWPKDKHAKTVGKLSEANFIEGLGGFTMAPLFRNFGWNKTEIEVFLVNVRKAISDRHVHAYFKVYVVWGRRPKKPRS</sequence>
<gene>
    <name evidence="2" type="ORF">RSE6_04251</name>
</gene>
<dbReference type="PANTHER" id="PTHR43591:SF14">
    <property type="entry name" value="METHYLTRANSFERASE"/>
    <property type="match status" value="1"/>
</dbReference>
<dbReference type="InterPro" id="IPR029063">
    <property type="entry name" value="SAM-dependent_MTases_sf"/>
</dbReference>
<feature type="compositionally biased region" description="Polar residues" evidence="1">
    <location>
        <begin position="1"/>
        <end position="13"/>
    </location>
</feature>
<evidence type="ECO:0000313" key="3">
    <source>
        <dbReference type="Proteomes" id="UP000177625"/>
    </source>
</evidence>
<dbReference type="EMBL" id="FJVC01000160">
    <property type="protein sequence ID" value="CZT44123.1"/>
    <property type="molecule type" value="Genomic_DNA"/>
</dbReference>
<evidence type="ECO:0000313" key="2">
    <source>
        <dbReference type="EMBL" id="CZT44123.1"/>
    </source>
</evidence>
<keyword evidence="3" id="KW-1185">Reference proteome</keyword>
<feature type="region of interest" description="Disordered" evidence="1">
    <location>
        <begin position="1"/>
        <end position="35"/>
    </location>
</feature>
<dbReference type="Gene3D" id="3.40.50.150">
    <property type="entry name" value="Vaccinia Virus protein VP39"/>
    <property type="match status" value="1"/>
</dbReference>
<dbReference type="SUPFAM" id="SSF53335">
    <property type="entry name" value="S-adenosyl-L-methionine-dependent methyltransferases"/>
    <property type="match status" value="1"/>
</dbReference>
<dbReference type="GO" id="GO:0008168">
    <property type="term" value="F:methyltransferase activity"/>
    <property type="evidence" value="ECO:0007669"/>
    <property type="project" value="UniProtKB-KW"/>
</dbReference>
<evidence type="ECO:0000256" key="1">
    <source>
        <dbReference type="SAM" id="MobiDB-lite"/>
    </source>
</evidence>
<organism evidence="2 3">
    <name type="scientific">Rhynchosporium secalis</name>
    <name type="common">Barley scald fungus</name>
    <dbReference type="NCBI Taxonomy" id="38038"/>
    <lineage>
        <taxon>Eukaryota</taxon>
        <taxon>Fungi</taxon>
        <taxon>Dikarya</taxon>
        <taxon>Ascomycota</taxon>
        <taxon>Pezizomycotina</taxon>
        <taxon>Leotiomycetes</taxon>
        <taxon>Helotiales</taxon>
        <taxon>Ploettnerulaceae</taxon>
        <taxon>Rhynchosporium</taxon>
    </lineage>
</organism>
<keyword evidence="2" id="KW-0489">Methyltransferase</keyword>
<dbReference type="Proteomes" id="UP000177625">
    <property type="component" value="Unassembled WGS sequence"/>
</dbReference>
<dbReference type="Pfam" id="PF13489">
    <property type="entry name" value="Methyltransf_23"/>
    <property type="match status" value="1"/>
</dbReference>
<dbReference type="CDD" id="cd02440">
    <property type="entry name" value="AdoMet_MTases"/>
    <property type="match status" value="1"/>
</dbReference>
<name>A0A1E1M4T2_RHYSE</name>
<protein>
    <submittedName>
        <fullName evidence="2">Related to methyltransferase</fullName>
    </submittedName>
</protein>
<accession>A0A1E1M4T2</accession>